<dbReference type="GO" id="GO:0032299">
    <property type="term" value="C:ribonuclease H2 complex"/>
    <property type="evidence" value="ECO:0007669"/>
    <property type="project" value="InterPro"/>
</dbReference>
<dbReference type="CDD" id="cd09271">
    <property type="entry name" value="RNase_H2-C"/>
    <property type="match status" value="1"/>
</dbReference>
<proteinExistence type="predicted"/>
<evidence type="ECO:0000313" key="2">
    <source>
        <dbReference type="Proteomes" id="UP001165120"/>
    </source>
</evidence>
<keyword evidence="2" id="KW-1185">Reference proteome</keyword>
<dbReference type="AlphaFoldDB" id="A0A9W6SWZ9"/>
<organism evidence="1 2">
    <name type="scientific">Candida boidinii</name>
    <name type="common">Yeast</name>
    <dbReference type="NCBI Taxonomy" id="5477"/>
    <lineage>
        <taxon>Eukaryota</taxon>
        <taxon>Fungi</taxon>
        <taxon>Dikarya</taxon>
        <taxon>Ascomycota</taxon>
        <taxon>Saccharomycotina</taxon>
        <taxon>Pichiomycetes</taxon>
        <taxon>Pichiales</taxon>
        <taxon>Pichiaceae</taxon>
        <taxon>Ogataea</taxon>
        <taxon>Ogataea/Candida clade</taxon>
    </lineage>
</organism>
<dbReference type="EMBL" id="BSXN01000454">
    <property type="protein sequence ID" value="GME68628.1"/>
    <property type="molecule type" value="Genomic_DNA"/>
</dbReference>
<dbReference type="Gene3D" id="2.40.128.680">
    <property type="match status" value="1"/>
</dbReference>
<accession>A0A9W6SWZ9</accession>
<gene>
    <name evidence="1" type="ORF">Cboi02_000176800</name>
</gene>
<name>A0A9W6SWZ9_CANBO</name>
<dbReference type="PANTHER" id="PTHR47204:SF1">
    <property type="entry name" value="RIBONUCLEASE H2 SUBUNIT C"/>
    <property type="match status" value="1"/>
</dbReference>
<dbReference type="PANTHER" id="PTHR47204">
    <property type="entry name" value="OS02G0168900 PROTEIN"/>
    <property type="match status" value="1"/>
</dbReference>
<dbReference type="Pfam" id="PF08615">
    <property type="entry name" value="RNase_H2_suC"/>
    <property type="match status" value="1"/>
</dbReference>
<sequence length="150" mass="16732">MKSMTSLEINDAKSEATMDANILPCCVEFTGKVETVSQFFNQSHVVSATDDCKDAQDIVYFRGRKLVNEGIDLEKIGYTGHLVMKSKDMGDGNDDTGKFFSTHRIRQINNYGHEQKPGVNDSVNKLLEWVSLSNLIHGDDEPEAEEKSGK</sequence>
<dbReference type="InterPro" id="IPR013924">
    <property type="entry name" value="RNase_H2_suC"/>
</dbReference>
<protein>
    <submittedName>
        <fullName evidence="1">Unnamed protein product</fullName>
    </submittedName>
</protein>
<dbReference type="GO" id="GO:0006401">
    <property type="term" value="P:RNA catabolic process"/>
    <property type="evidence" value="ECO:0007669"/>
    <property type="project" value="InterPro"/>
</dbReference>
<comment type="caution">
    <text evidence="1">The sequence shown here is derived from an EMBL/GenBank/DDBJ whole genome shotgun (WGS) entry which is preliminary data.</text>
</comment>
<reference evidence="1" key="1">
    <citation type="submission" date="2023-04" db="EMBL/GenBank/DDBJ databases">
        <title>Candida boidinii NBRC 10035.</title>
        <authorList>
            <person name="Ichikawa N."/>
            <person name="Sato H."/>
            <person name="Tonouchi N."/>
        </authorList>
    </citation>
    <scope>NUCLEOTIDE SEQUENCE</scope>
    <source>
        <strain evidence="1">NBRC 10035</strain>
    </source>
</reference>
<evidence type="ECO:0000313" key="1">
    <source>
        <dbReference type="EMBL" id="GME68628.1"/>
    </source>
</evidence>
<dbReference type="Proteomes" id="UP001165120">
    <property type="component" value="Unassembled WGS sequence"/>
</dbReference>